<dbReference type="STRING" id="90262.A0A1X2IL71"/>
<feature type="chain" id="PRO_5012123240" description="Secreted protein" evidence="2">
    <location>
        <begin position="17"/>
        <end position="164"/>
    </location>
</feature>
<feature type="signal peptide" evidence="2">
    <location>
        <begin position="1"/>
        <end position="16"/>
    </location>
</feature>
<evidence type="ECO:0008006" key="5">
    <source>
        <dbReference type="Google" id="ProtNLM"/>
    </source>
</evidence>
<evidence type="ECO:0000256" key="1">
    <source>
        <dbReference type="SAM" id="MobiDB-lite"/>
    </source>
</evidence>
<evidence type="ECO:0000313" key="3">
    <source>
        <dbReference type="EMBL" id="ORZ18552.1"/>
    </source>
</evidence>
<organism evidence="3 4">
    <name type="scientific">Absidia repens</name>
    <dbReference type="NCBI Taxonomy" id="90262"/>
    <lineage>
        <taxon>Eukaryota</taxon>
        <taxon>Fungi</taxon>
        <taxon>Fungi incertae sedis</taxon>
        <taxon>Mucoromycota</taxon>
        <taxon>Mucoromycotina</taxon>
        <taxon>Mucoromycetes</taxon>
        <taxon>Mucorales</taxon>
        <taxon>Cunninghamellaceae</taxon>
        <taxon>Absidia</taxon>
    </lineage>
</organism>
<dbReference type="Proteomes" id="UP000193560">
    <property type="component" value="Unassembled WGS sequence"/>
</dbReference>
<reference evidence="3 4" key="1">
    <citation type="submission" date="2016-07" db="EMBL/GenBank/DDBJ databases">
        <title>Pervasive Adenine N6-methylation of Active Genes in Fungi.</title>
        <authorList>
            <consortium name="DOE Joint Genome Institute"/>
            <person name="Mondo S.J."/>
            <person name="Dannebaum R.O."/>
            <person name="Kuo R.C."/>
            <person name="Labutti K."/>
            <person name="Haridas S."/>
            <person name="Kuo A."/>
            <person name="Salamov A."/>
            <person name="Ahrendt S.R."/>
            <person name="Lipzen A."/>
            <person name="Sullivan W."/>
            <person name="Andreopoulos W.B."/>
            <person name="Clum A."/>
            <person name="Lindquist E."/>
            <person name="Daum C."/>
            <person name="Ramamoorthy G.K."/>
            <person name="Gryganskyi A."/>
            <person name="Culley D."/>
            <person name="Magnuson J.K."/>
            <person name="James T.Y."/>
            <person name="O'Malley M.A."/>
            <person name="Stajich J.E."/>
            <person name="Spatafora J.W."/>
            <person name="Visel A."/>
            <person name="Grigoriev I.V."/>
        </authorList>
    </citation>
    <scope>NUCLEOTIDE SEQUENCE [LARGE SCALE GENOMIC DNA]</scope>
    <source>
        <strain evidence="3 4">NRRL 1336</strain>
    </source>
</reference>
<dbReference type="EMBL" id="MCGE01000008">
    <property type="protein sequence ID" value="ORZ18552.1"/>
    <property type="molecule type" value="Genomic_DNA"/>
</dbReference>
<keyword evidence="2" id="KW-0732">Signal</keyword>
<sequence>MRLSLLALGAASYVAAQNCNPTYNVASSGDCMKQCSMDAGKSIYSDYTLDPASPNFIKSLSSSCYKGTPDYIAFMTSAGTCWLKCDKKQQDDYTQREFKESCSWYNEHKDDTCNASSASGSSGNSTASSSGSGANASQSTSGSNHLKATGIVAGMAVGVSALLL</sequence>
<protein>
    <recommendedName>
        <fullName evidence="5">Secreted protein</fullName>
    </recommendedName>
</protein>
<evidence type="ECO:0000313" key="4">
    <source>
        <dbReference type="Proteomes" id="UP000193560"/>
    </source>
</evidence>
<evidence type="ECO:0000256" key="2">
    <source>
        <dbReference type="SAM" id="SignalP"/>
    </source>
</evidence>
<dbReference type="OrthoDB" id="2412648at2759"/>
<keyword evidence="4" id="KW-1185">Reference proteome</keyword>
<feature type="region of interest" description="Disordered" evidence="1">
    <location>
        <begin position="124"/>
        <end position="144"/>
    </location>
</feature>
<proteinExistence type="predicted"/>
<name>A0A1X2IL71_9FUNG</name>
<comment type="caution">
    <text evidence="3">The sequence shown here is derived from an EMBL/GenBank/DDBJ whole genome shotgun (WGS) entry which is preliminary data.</text>
</comment>
<gene>
    <name evidence="3" type="ORF">BCR42DRAFT_411137</name>
</gene>
<dbReference type="AlphaFoldDB" id="A0A1X2IL71"/>
<accession>A0A1X2IL71</accession>